<accession>A0AAE2ZSG5</accession>
<evidence type="ECO:0000313" key="1">
    <source>
        <dbReference type="EMBL" id="MBW8639940.1"/>
    </source>
</evidence>
<name>A0AAE2ZSG5_9HYPH</name>
<dbReference type="RefSeq" id="WP_220230673.1">
    <property type="nucleotide sequence ID" value="NZ_JAICBX010000005.1"/>
</dbReference>
<evidence type="ECO:0000313" key="2">
    <source>
        <dbReference type="Proteomes" id="UP001196509"/>
    </source>
</evidence>
<gene>
    <name evidence="1" type="ORF">K1W69_22285</name>
</gene>
<sequence length="235" mass="26765">MRYAIYFVPPMNDPLNRVATNWLGRDVFTGQTVEAPAITGLNSAEIAFHTAAPRRYGFHGTLKAPFALAEGRTEEDLLRKLMRFSDTVKPFEIPRMEISRIGPFFALTPSEPVPDLHDLAARIVREFDDFRAPPSEAELERRNPDSLTAAQLENLQRWGYPYVFEEFRFHMTLSGPVDRAERDRVEQALHAFFDPVLSEPVEVDNIALFVEDETGAPFSVHSLHPLGRLDQRRTA</sequence>
<dbReference type="Gene3D" id="3.90.1140.10">
    <property type="entry name" value="Cyclic phosphodiesterase"/>
    <property type="match status" value="1"/>
</dbReference>
<dbReference type="AlphaFoldDB" id="A0AAE2ZSG5"/>
<comment type="caution">
    <text evidence="1">The sequence shown here is derived from an EMBL/GenBank/DDBJ whole genome shotgun (WGS) entry which is preliminary data.</text>
</comment>
<proteinExistence type="predicted"/>
<dbReference type="InterPro" id="IPR009389">
    <property type="entry name" value="DUF1045"/>
</dbReference>
<dbReference type="NCBIfam" id="TIGR03223">
    <property type="entry name" value="Phn_opern_protn"/>
    <property type="match status" value="1"/>
</dbReference>
<dbReference type="PIRSF" id="PIRSF033328">
    <property type="entry name" value="Phest_Mll4975"/>
    <property type="match status" value="1"/>
</dbReference>
<reference evidence="1" key="1">
    <citation type="submission" date="2021-08" db="EMBL/GenBank/DDBJ databases">
        <title>Hoeflea bacterium WL0058 sp. nov., isolated from the sediment.</title>
        <authorList>
            <person name="Wang L."/>
            <person name="Zhang D."/>
        </authorList>
    </citation>
    <scope>NUCLEOTIDE SEQUENCE</scope>
    <source>
        <strain evidence="1">WL0058</strain>
    </source>
</reference>
<keyword evidence="2" id="KW-1185">Reference proteome</keyword>
<protein>
    <submittedName>
        <fullName evidence="1">DUF1045 domain-containing protein</fullName>
    </submittedName>
</protein>
<dbReference type="EMBL" id="JAICBX010000005">
    <property type="protein sequence ID" value="MBW8639940.1"/>
    <property type="molecule type" value="Genomic_DNA"/>
</dbReference>
<dbReference type="Proteomes" id="UP001196509">
    <property type="component" value="Unassembled WGS sequence"/>
</dbReference>
<organism evidence="1 2">
    <name type="scientific">Flavimaribacter sediminis</name>
    <dbReference type="NCBI Taxonomy" id="2865987"/>
    <lineage>
        <taxon>Bacteria</taxon>
        <taxon>Pseudomonadati</taxon>
        <taxon>Pseudomonadota</taxon>
        <taxon>Alphaproteobacteria</taxon>
        <taxon>Hyphomicrobiales</taxon>
        <taxon>Rhizobiaceae</taxon>
        <taxon>Flavimaribacter</taxon>
    </lineage>
</organism>
<dbReference type="Pfam" id="PF06299">
    <property type="entry name" value="DUF1045"/>
    <property type="match status" value="1"/>
</dbReference>